<name>A0ABR7A882_9BURK</name>
<dbReference type="InterPro" id="IPR000424">
    <property type="entry name" value="Primosome_PriB/ssb"/>
</dbReference>
<keyword evidence="3" id="KW-1185">Reference proteome</keyword>
<evidence type="ECO:0000313" key="3">
    <source>
        <dbReference type="Proteomes" id="UP000654304"/>
    </source>
</evidence>
<keyword evidence="1 2" id="KW-0238">DNA-binding</keyword>
<organism evidence="2 3">
    <name type="scientific">Undibacterium curvum</name>
    <dbReference type="NCBI Taxonomy" id="2762294"/>
    <lineage>
        <taxon>Bacteria</taxon>
        <taxon>Pseudomonadati</taxon>
        <taxon>Pseudomonadota</taxon>
        <taxon>Betaproteobacteria</taxon>
        <taxon>Burkholderiales</taxon>
        <taxon>Oxalobacteraceae</taxon>
        <taxon>Undibacterium</taxon>
    </lineage>
</organism>
<gene>
    <name evidence="2" type="ORF">H8K43_15650</name>
</gene>
<comment type="caution">
    <text evidence="2">The sequence shown here is derived from an EMBL/GenBank/DDBJ whole genome shotgun (WGS) entry which is preliminary data.</text>
</comment>
<dbReference type="Gene3D" id="2.40.50.140">
    <property type="entry name" value="Nucleic acid-binding proteins"/>
    <property type="match status" value="1"/>
</dbReference>
<evidence type="ECO:0000256" key="1">
    <source>
        <dbReference type="ARBA" id="ARBA00023125"/>
    </source>
</evidence>
<dbReference type="EMBL" id="JACOGD010000008">
    <property type="protein sequence ID" value="MBC3933113.1"/>
    <property type="molecule type" value="Genomic_DNA"/>
</dbReference>
<reference evidence="2 3" key="1">
    <citation type="submission" date="2020-08" db="EMBL/GenBank/DDBJ databases">
        <title>Novel species isolated from subtropical streams in China.</title>
        <authorList>
            <person name="Lu H."/>
        </authorList>
    </citation>
    <scope>NUCLEOTIDE SEQUENCE [LARGE SCALE GENOMIC DNA]</scope>
    <source>
        <strain evidence="2 3">CY22W</strain>
    </source>
</reference>
<dbReference type="RefSeq" id="WP_186904694.1">
    <property type="nucleotide sequence ID" value="NZ_JACOGD010000008.1"/>
</dbReference>
<dbReference type="Proteomes" id="UP000654304">
    <property type="component" value="Unassembled WGS sequence"/>
</dbReference>
<accession>A0ABR7A882</accession>
<evidence type="ECO:0000313" key="2">
    <source>
        <dbReference type="EMBL" id="MBC3933113.1"/>
    </source>
</evidence>
<protein>
    <submittedName>
        <fullName evidence="2">Single-stranded DNA-binding protein</fullName>
    </submittedName>
</protein>
<dbReference type="InterPro" id="IPR012340">
    <property type="entry name" value="NA-bd_OB-fold"/>
</dbReference>
<proteinExistence type="predicted"/>
<dbReference type="Pfam" id="PF00436">
    <property type="entry name" value="SSB"/>
    <property type="match status" value="1"/>
</dbReference>
<dbReference type="SUPFAM" id="SSF50249">
    <property type="entry name" value="Nucleic acid-binding proteins"/>
    <property type="match status" value="1"/>
</dbReference>
<dbReference type="GO" id="GO:0003677">
    <property type="term" value="F:DNA binding"/>
    <property type="evidence" value="ECO:0007669"/>
    <property type="project" value="UniProtKB-KW"/>
</dbReference>
<sequence length="100" mass="10654">MIDGLVAGRMYGIAEQRSGQSGSVYVTCKLKVATDEGDTIMCNVITFQQNVRNALMALGDGESVCLSGALTPKVWTDKQGNTRPAIDLIAHAILNAQRGQ</sequence>